<dbReference type="InterPro" id="IPR044651">
    <property type="entry name" value="OTSB-like"/>
</dbReference>
<evidence type="ECO:0000256" key="2">
    <source>
        <dbReference type="ARBA" id="ARBA00008770"/>
    </source>
</evidence>
<dbReference type="UniPathway" id="UPA00299"/>
<evidence type="ECO:0000256" key="4">
    <source>
        <dbReference type="RuleBase" id="RU361117"/>
    </source>
</evidence>
<dbReference type="Proteomes" id="UP000323142">
    <property type="component" value="Unassembled WGS sequence"/>
</dbReference>
<dbReference type="OrthoDB" id="9814913at2"/>
<dbReference type="PANTHER" id="PTHR43768">
    <property type="entry name" value="TREHALOSE 6-PHOSPHATE PHOSPHATASE"/>
    <property type="match status" value="1"/>
</dbReference>
<dbReference type="Gene3D" id="3.40.50.1000">
    <property type="entry name" value="HAD superfamily/HAD-like"/>
    <property type="match status" value="1"/>
</dbReference>
<evidence type="ECO:0000256" key="3">
    <source>
        <dbReference type="ARBA" id="ARBA00022801"/>
    </source>
</evidence>
<keyword evidence="4" id="KW-0460">Magnesium</keyword>
<comment type="similarity">
    <text evidence="2 4">Belongs to the trehalose phosphatase family.</text>
</comment>
<reference evidence="5 6" key="1">
    <citation type="submission" date="2019-09" db="EMBL/GenBank/DDBJ databases">
        <title>Salinarimonas rosea gen. nov., sp. nov., a new member of the a-2 subgroup of the Proteobacteria.</title>
        <authorList>
            <person name="Liu J."/>
        </authorList>
    </citation>
    <scope>NUCLEOTIDE SEQUENCE [LARGE SCALE GENOMIC DNA]</scope>
    <source>
        <strain evidence="5 6">BN140002</strain>
    </source>
</reference>
<dbReference type="GO" id="GO:0004805">
    <property type="term" value="F:trehalose-phosphatase activity"/>
    <property type="evidence" value="ECO:0007669"/>
    <property type="project" value="UniProtKB-EC"/>
</dbReference>
<comment type="catalytic activity">
    <reaction evidence="4">
        <text>alpha,alpha-trehalose 6-phosphate + H2O = alpha,alpha-trehalose + phosphate</text>
        <dbReference type="Rhea" id="RHEA:23420"/>
        <dbReference type="ChEBI" id="CHEBI:15377"/>
        <dbReference type="ChEBI" id="CHEBI:16551"/>
        <dbReference type="ChEBI" id="CHEBI:43474"/>
        <dbReference type="ChEBI" id="CHEBI:58429"/>
        <dbReference type="EC" id="3.1.3.12"/>
    </reaction>
</comment>
<gene>
    <name evidence="5" type="primary">otsB</name>
    <name evidence="5" type="ORF">F0L46_10060</name>
</gene>
<dbReference type="Pfam" id="PF02358">
    <property type="entry name" value="Trehalose_PPase"/>
    <property type="match status" value="1"/>
</dbReference>
<reference evidence="5 6" key="2">
    <citation type="submission" date="2019-09" db="EMBL/GenBank/DDBJ databases">
        <authorList>
            <person name="Jin C."/>
        </authorList>
    </citation>
    <scope>NUCLEOTIDE SEQUENCE [LARGE SCALE GENOMIC DNA]</scope>
    <source>
        <strain evidence="5 6">BN140002</strain>
    </source>
</reference>
<dbReference type="GO" id="GO:0046872">
    <property type="term" value="F:metal ion binding"/>
    <property type="evidence" value="ECO:0007669"/>
    <property type="project" value="UniProtKB-KW"/>
</dbReference>
<keyword evidence="6" id="KW-1185">Reference proteome</keyword>
<dbReference type="InterPro" id="IPR036412">
    <property type="entry name" value="HAD-like_sf"/>
</dbReference>
<proteinExistence type="inferred from homology"/>
<dbReference type="RefSeq" id="WP_149817043.1">
    <property type="nucleotide sequence ID" value="NZ_VUOA01000019.1"/>
</dbReference>
<accession>A0A5B2VED3</accession>
<dbReference type="Gene3D" id="3.30.70.1020">
    <property type="entry name" value="Trehalose-6-phosphate phosphatase related protein, domain 2"/>
    <property type="match status" value="1"/>
</dbReference>
<dbReference type="CDD" id="cd01627">
    <property type="entry name" value="HAD_TPP"/>
    <property type="match status" value="1"/>
</dbReference>
<dbReference type="SUPFAM" id="SSF56784">
    <property type="entry name" value="HAD-like"/>
    <property type="match status" value="1"/>
</dbReference>
<dbReference type="NCBIfam" id="TIGR01484">
    <property type="entry name" value="HAD-SF-IIB"/>
    <property type="match status" value="1"/>
</dbReference>
<evidence type="ECO:0000313" key="6">
    <source>
        <dbReference type="Proteomes" id="UP000323142"/>
    </source>
</evidence>
<evidence type="ECO:0000256" key="1">
    <source>
        <dbReference type="ARBA" id="ARBA00005199"/>
    </source>
</evidence>
<dbReference type="InterPro" id="IPR006379">
    <property type="entry name" value="HAD-SF_hydro_IIB"/>
</dbReference>
<comment type="caution">
    <text evidence="5">The sequence shown here is derived from an EMBL/GenBank/DDBJ whole genome shotgun (WGS) entry which is preliminary data.</text>
</comment>
<name>A0A5B2VED3_9HYPH</name>
<organism evidence="5 6">
    <name type="scientific">Salinarimonas soli</name>
    <dbReference type="NCBI Taxonomy" id="1638099"/>
    <lineage>
        <taxon>Bacteria</taxon>
        <taxon>Pseudomonadati</taxon>
        <taxon>Pseudomonadota</taxon>
        <taxon>Alphaproteobacteria</taxon>
        <taxon>Hyphomicrobiales</taxon>
        <taxon>Salinarimonadaceae</taxon>
        <taxon>Salinarimonas</taxon>
    </lineage>
</organism>
<dbReference type="InterPro" id="IPR003337">
    <property type="entry name" value="Trehalose_PPase"/>
</dbReference>
<dbReference type="AlphaFoldDB" id="A0A5B2VED3"/>
<comment type="cofactor">
    <cofactor evidence="4">
        <name>Mg(2+)</name>
        <dbReference type="ChEBI" id="CHEBI:18420"/>
    </cofactor>
</comment>
<comment type="function">
    <text evidence="4">Removes the phosphate from trehalose 6-phosphate to produce free trehalose.</text>
</comment>
<dbReference type="EC" id="3.1.3.12" evidence="4"/>
<dbReference type="NCBIfam" id="TIGR00685">
    <property type="entry name" value="T6PP"/>
    <property type="match status" value="1"/>
</dbReference>
<keyword evidence="4" id="KW-0479">Metal-binding</keyword>
<dbReference type="EMBL" id="VUOA01000019">
    <property type="protein sequence ID" value="KAA2237334.1"/>
    <property type="molecule type" value="Genomic_DNA"/>
</dbReference>
<protein>
    <recommendedName>
        <fullName evidence="4">Trehalose 6-phosphate phosphatase</fullName>
        <ecNumber evidence="4">3.1.3.12</ecNumber>
    </recommendedName>
</protein>
<keyword evidence="3 4" id="KW-0378">Hydrolase</keyword>
<sequence>MPDALFLDFDGTLVEIVGRPDAVAVDPSLPGILTRLRERLGGALALVSGRPVATLDGFLDPFSGDAAGLHGVEHRIGGHFFPCDPQAHPALRRGVDRLRDAVAGWPGVLVEDKGCSVALHWRLAPGHAAEAHRLMQELAGDLGGSYRLQGGKAVAEILPAFAGKGPIIERFMQEPPYRGRRPVFIGDDLTDENGFAVVNHLGGLSVRIGGGESIAAVHLPDPTSLRAALARWAELGRVDLG</sequence>
<dbReference type="PANTHER" id="PTHR43768:SF3">
    <property type="entry name" value="TREHALOSE 6-PHOSPHATE PHOSPHATASE"/>
    <property type="match status" value="1"/>
</dbReference>
<comment type="pathway">
    <text evidence="1 4">Glycan biosynthesis; trehalose biosynthesis.</text>
</comment>
<evidence type="ECO:0000313" key="5">
    <source>
        <dbReference type="EMBL" id="KAA2237334.1"/>
    </source>
</evidence>
<dbReference type="GO" id="GO:0005992">
    <property type="term" value="P:trehalose biosynthetic process"/>
    <property type="evidence" value="ECO:0007669"/>
    <property type="project" value="UniProtKB-UniPathway"/>
</dbReference>
<dbReference type="InterPro" id="IPR023214">
    <property type="entry name" value="HAD_sf"/>
</dbReference>